<dbReference type="Proteomes" id="UP000019260">
    <property type="component" value="Chromosome"/>
</dbReference>
<feature type="transmembrane region" description="Helical" evidence="6">
    <location>
        <begin position="106"/>
        <end position="126"/>
    </location>
</feature>
<dbReference type="RefSeq" id="WP_025317534.1">
    <property type="nucleotide sequence ID" value="NZ_CP002082.1"/>
</dbReference>
<reference evidence="7 8" key="1">
    <citation type="submission" date="2013-09" db="EMBL/GenBank/DDBJ databases">
        <title>Complete genome sequence of Spiroplasma mirum suckling mouse cataract agent.</title>
        <authorList>
            <person name="Landry C.A."/>
            <person name="Bastian F.O."/>
            <person name="Thune R.L."/>
        </authorList>
    </citation>
    <scope>NUCLEOTIDE SEQUENCE [LARGE SCALE GENOMIC DNA]</scope>
    <source>
        <strain evidence="7 8">SMCA</strain>
    </source>
</reference>
<dbReference type="STRING" id="838561.P344_04615"/>
<keyword evidence="3 6" id="KW-0812">Transmembrane</keyword>
<dbReference type="GO" id="GO:0005886">
    <property type="term" value="C:plasma membrane"/>
    <property type="evidence" value="ECO:0007669"/>
    <property type="project" value="UniProtKB-SubCell"/>
</dbReference>
<dbReference type="PATRIC" id="fig|838561.3.peg.882"/>
<evidence type="ECO:0000256" key="3">
    <source>
        <dbReference type="ARBA" id="ARBA00022692"/>
    </source>
</evidence>
<evidence type="ECO:0000256" key="2">
    <source>
        <dbReference type="ARBA" id="ARBA00022475"/>
    </source>
</evidence>
<evidence type="ECO:0000256" key="5">
    <source>
        <dbReference type="ARBA" id="ARBA00023136"/>
    </source>
</evidence>
<dbReference type="OrthoDB" id="255482at2"/>
<feature type="transmembrane region" description="Helical" evidence="6">
    <location>
        <begin position="22"/>
        <end position="41"/>
    </location>
</feature>
<dbReference type="eggNOG" id="COG1288">
    <property type="taxonomic scope" value="Bacteria"/>
</dbReference>
<protein>
    <recommendedName>
        <fullName evidence="9">Citrate transporter-like domain-containing protein</fullName>
    </recommendedName>
</protein>
<evidence type="ECO:0000313" key="8">
    <source>
        <dbReference type="Proteomes" id="UP000019260"/>
    </source>
</evidence>
<feature type="transmembrane region" description="Helical" evidence="6">
    <location>
        <begin position="62"/>
        <end position="81"/>
    </location>
</feature>
<organism evidence="7 8">
    <name type="scientific">Spiroplasma mirum ATCC 29335</name>
    <dbReference type="NCBI Taxonomy" id="838561"/>
    <lineage>
        <taxon>Bacteria</taxon>
        <taxon>Bacillati</taxon>
        <taxon>Mycoplasmatota</taxon>
        <taxon>Mollicutes</taxon>
        <taxon>Entomoplasmatales</taxon>
        <taxon>Spiroplasmataceae</taxon>
        <taxon>Spiroplasma</taxon>
    </lineage>
</organism>
<evidence type="ECO:0008006" key="9">
    <source>
        <dbReference type="Google" id="ProtNLM"/>
    </source>
</evidence>
<keyword evidence="5 6" id="KW-0472">Membrane</keyword>
<sequence>MSGMSHHIINGLTKELSHLPKVGIVVVSYFIYLPLSFLIYSTSGLENATFPVLGPVANNLRVALQVIMAFVMALGWINLWSPASGMVPVALGLADVDYVKFFKGTWPILAIMFIVAILLLIIGSYLPMLSKLITC</sequence>
<dbReference type="EMBL" id="CP006720">
    <property type="protein sequence ID" value="AHI58245.1"/>
    <property type="molecule type" value="Genomic_DNA"/>
</dbReference>
<dbReference type="HOGENOM" id="CLU_1884480_0_0_14"/>
<accession>W0GRK3</accession>
<evidence type="ECO:0000256" key="1">
    <source>
        <dbReference type="ARBA" id="ARBA00004651"/>
    </source>
</evidence>
<evidence type="ECO:0000256" key="4">
    <source>
        <dbReference type="ARBA" id="ARBA00022989"/>
    </source>
</evidence>
<dbReference type="KEGG" id="smir:SMM_0769"/>
<gene>
    <name evidence="7" type="ORF">P344_04615</name>
</gene>
<evidence type="ECO:0000313" key="7">
    <source>
        <dbReference type="EMBL" id="AHI58245.1"/>
    </source>
</evidence>
<keyword evidence="4 6" id="KW-1133">Transmembrane helix</keyword>
<comment type="subcellular location">
    <subcellularLocation>
        <location evidence="1">Cell membrane</location>
        <topology evidence="1">Multi-pass membrane protein</topology>
    </subcellularLocation>
</comment>
<dbReference type="AlphaFoldDB" id="W0GRK3"/>
<dbReference type="KEGG" id="smia:P344_04615"/>
<keyword evidence="2" id="KW-1003">Cell membrane</keyword>
<name>W0GRK3_9MOLU</name>
<dbReference type="InterPro" id="IPR018385">
    <property type="entry name" value="C4_dicarb_anaerob_car-like"/>
</dbReference>
<keyword evidence="8" id="KW-1185">Reference proteome</keyword>
<proteinExistence type="predicted"/>
<dbReference type="Pfam" id="PF03606">
    <property type="entry name" value="DcuC"/>
    <property type="match status" value="1"/>
</dbReference>
<evidence type="ECO:0000256" key="6">
    <source>
        <dbReference type="SAM" id="Phobius"/>
    </source>
</evidence>